<evidence type="ECO:0000313" key="4">
    <source>
        <dbReference type="Proteomes" id="UP000248806"/>
    </source>
</evidence>
<dbReference type="RefSeq" id="WP_111323650.1">
    <property type="nucleotide sequence ID" value="NZ_BIFX01000003.1"/>
</dbReference>
<sequence length="332" mass="35833">MSSPYDNMPPQGPYQGGGEYPPPPPGQPYPPMEPTQYAPQGGSGSYSPPPPPPYQGQPYPQQPPPYPQPNYGPGMQPPYPPPQKRNNNGLIIGCVVALIIVLVAGIGLVAWAINQPDDNRKTDTKGTPTVEATATAAPTETTTTSGDNGYPFSTDQAFDEPLTSDTSTWYTGSGCGFKNGAYEMSEKEKDYYLMCSRDTNFTNYTYEVTVKAITGANNTMAGLLADSNNVEKTAYMFVVSKDGNSYGIYKHDEGAKQGDQFKILKENDLPTKISFPVRLGVKADDSELTFFVEGKKLTSIPRESSKGQIGTSILCGSSPSTADFINAKLWNL</sequence>
<keyword evidence="2" id="KW-1133">Transmembrane helix</keyword>
<comment type="caution">
    <text evidence="3">The sequence shown here is derived from an EMBL/GenBank/DDBJ whole genome shotgun (WGS) entry which is preliminary data.</text>
</comment>
<feature type="region of interest" description="Disordered" evidence="1">
    <location>
        <begin position="1"/>
        <end position="82"/>
    </location>
</feature>
<protein>
    <submittedName>
        <fullName evidence="3">Uncharacterized protein</fullName>
    </submittedName>
</protein>
<evidence type="ECO:0000313" key="3">
    <source>
        <dbReference type="EMBL" id="PZW27894.1"/>
    </source>
</evidence>
<feature type="compositionally biased region" description="Pro residues" evidence="1">
    <location>
        <begin position="47"/>
        <end position="82"/>
    </location>
</feature>
<reference evidence="3 4" key="1">
    <citation type="submission" date="2018-06" db="EMBL/GenBank/DDBJ databases">
        <title>Genomic Encyclopedia of Archaeal and Bacterial Type Strains, Phase II (KMG-II): from individual species to whole genera.</title>
        <authorList>
            <person name="Goeker M."/>
        </authorList>
    </citation>
    <scope>NUCLEOTIDE SEQUENCE [LARGE SCALE GENOMIC DNA]</scope>
    <source>
        <strain evidence="3 4">ATCC BAA-1881</strain>
    </source>
</reference>
<dbReference type="AlphaFoldDB" id="A0A326U5C6"/>
<dbReference type="Gene3D" id="2.60.120.560">
    <property type="entry name" value="Exo-inulinase, domain 1"/>
    <property type="match status" value="1"/>
</dbReference>
<accession>A0A326U5C6</accession>
<evidence type="ECO:0000256" key="1">
    <source>
        <dbReference type="SAM" id="MobiDB-lite"/>
    </source>
</evidence>
<proteinExistence type="predicted"/>
<dbReference type="Proteomes" id="UP000248806">
    <property type="component" value="Unassembled WGS sequence"/>
</dbReference>
<feature type="compositionally biased region" description="Pro residues" evidence="1">
    <location>
        <begin position="20"/>
        <end position="33"/>
    </location>
</feature>
<keyword evidence="2" id="KW-0472">Membrane</keyword>
<name>A0A326U5C6_THEHA</name>
<organism evidence="3 4">
    <name type="scientific">Thermosporothrix hazakensis</name>
    <dbReference type="NCBI Taxonomy" id="644383"/>
    <lineage>
        <taxon>Bacteria</taxon>
        <taxon>Bacillati</taxon>
        <taxon>Chloroflexota</taxon>
        <taxon>Ktedonobacteria</taxon>
        <taxon>Ktedonobacterales</taxon>
        <taxon>Thermosporotrichaceae</taxon>
        <taxon>Thermosporothrix</taxon>
    </lineage>
</organism>
<keyword evidence="2" id="KW-0812">Transmembrane</keyword>
<keyword evidence="4" id="KW-1185">Reference proteome</keyword>
<feature type="transmembrane region" description="Helical" evidence="2">
    <location>
        <begin position="90"/>
        <end position="113"/>
    </location>
</feature>
<evidence type="ECO:0000256" key="2">
    <source>
        <dbReference type="SAM" id="Phobius"/>
    </source>
</evidence>
<gene>
    <name evidence="3" type="ORF">EI42_03272</name>
</gene>
<feature type="compositionally biased region" description="Low complexity" evidence="1">
    <location>
        <begin position="127"/>
        <end position="144"/>
    </location>
</feature>
<dbReference type="EMBL" id="QKUF01000011">
    <property type="protein sequence ID" value="PZW27894.1"/>
    <property type="molecule type" value="Genomic_DNA"/>
</dbReference>
<dbReference type="SUPFAM" id="SSF81995">
    <property type="entry name" value="beta-sandwich domain of Sec23/24"/>
    <property type="match status" value="1"/>
</dbReference>
<feature type="region of interest" description="Disordered" evidence="1">
    <location>
        <begin position="116"/>
        <end position="151"/>
    </location>
</feature>
<dbReference type="OrthoDB" id="149291at2"/>